<evidence type="ECO:0000256" key="2">
    <source>
        <dbReference type="SAM" id="Coils"/>
    </source>
</evidence>
<feature type="coiled-coil region" evidence="2">
    <location>
        <begin position="28"/>
        <end position="55"/>
    </location>
</feature>
<comment type="caution">
    <text evidence="3">The sequence shown here is derived from an EMBL/GenBank/DDBJ whole genome shotgun (WGS) entry which is preliminary data.</text>
</comment>
<comment type="similarity">
    <text evidence="1">Belongs to the UPF0751 family.</text>
</comment>
<name>A0A840L1P2_9BURK</name>
<dbReference type="Proteomes" id="UP000562027">
    <property type="component" value="Unassembled WGS sequence"/>
</dbReference>
<dbReference type="RefSeq" id="WP_184295288.1">
    <property type="nucleotide sequence ID" value="NZ_JACHLP010000001.1"/>
</dbReference>
<gene>
    <name evidence="3" type="ORF">HNP55_000236</name>
</gene>
<feature type="coiled-coil region" evidence="2">
    <location>
        <begin position="83"/>
        <end position="110"/>
    </location>
</feature>
<evidence type="ECO:0000256" key="1">
    <source>
        <dbReference type="ARBA" id="ARBA00007189"/>
    </source>
</evidence>
<evidence type="ECO:0000313" key="4">
    <source>
        <dbReference type="Proteomes" id="UP000562027"/>
    </source>
</evidence>
<dbReference type="Pfam" id="PF10087">
    <property type="entry name" value="DUF2325"/>
    <property type="match status" value="1"/>
</dbReference>
<protein>
    <recommendedName>
        <fullName evidence="5">DUF2325 domain-containing protein</fullName>
    </recommendedName>
</protein>
<sequence>MRNTSPTSLFSDLSQDHGVLLAEYGRVQKRCSELIQRQAAEIARLQAEQMRLRARLIARESALAFAQQDSAELAAAMPGLGPRRQLAQRVEGLLQRVQDLLRERARAQFRTPAKAVLCIGREESRELAAQSVVEWVGGSFARFKRFDAQATRADEPGLDAYLQQADLVICQTGCLSHGDYWRVQDHCRRTGKPCILLDRSDAPLAAQTIRFYEQAAR</sequence>
<evidence type="ECO:0000313" key="3">
    <source>
        <dbReference type="EMBL" id="MBB4841741.1"/>
    </source>
</evidence>
<keyword evidence="2" id="KW-0175">Coiled coil</keyword>
<evidence type="ECO:0008006" key="5">
    <source>
        <dbReference type="Google" id="ProtNLM"/>
    </source>
</evidence>
<dbReference type="EMBL" id="JACHLP010000001">
    <property type="protein sequence ID" value="MBB4841741.1"/>
    <property type="molecule type" value="Genomic_DNA"/>
</dbReference>
<dbReference type="AlphaFoldDB" id="A0A840L1P2"/>
<keyword evidence="4" id="KW-1185">Reference proteome</keyword>
<organism evidence="3 4">
    <name type="scientific">Roseateles oligotrophus</name>
    <dbReference type="NCBI Taxonomy" id="1769250"/>
    <lineage>
        <taxon>Bacteria</taxon>
        <taxon>Pseudomonadati</taxon>
        <taxon>Pseudomonadota</taxon>
        <taxon>Betaproteobacteria</taxon>
        <taxon>Burkholderiales</taxon>
        <taxon>Sphaerotilaceae</taxon>
        <taxon>Roseateles</taxon>
    </lineage>
</organism>
<dbReference type="InterPro" id="IPR016772">
    <property type="entry name" value="UCP020408"/>
</dbReference>
<reference evidence="3 4" key="1">
    <citation type="submission" date="2020-08" db="EMBL/GenBank/DDBJ databases">
        <title>Functional genomics of gut bacteria from endangered species of beetles.</title>
        <authorList>
            <person name="Carlos-Shanley C."/>
        </authorList>
    </citation>
    <scope>NUCLEOTIDE SEQUENCE [LARGE SCALE GENOMIC DNA]</scope>
    <source>
        <strain evidence="3 4">S00239</strain>
    </source>
</reference>
<accession>A0A840L1P2</accession>
<proteinExistence type="inferred from homology"/>